<dbReference type="Proteomes" id="UP000076532">
    <property type="component" value="Unassembled WGS sequence"/>
</dbReference>
<dbReference type="GO" id="GO:0008999">
    <property type="term" value="F:protein-N-terminal-alanine acetyltransferase activity"/>
    <property type="evidence" value="ECO:0007669"/>
    <property type="project" value="TreeGrafter"/>
</dbReference>
<dbReference type="InterPro" id="IPR051908">
    <property type="entry name" value="Ribosomal_N-acetyltransferase"/>
</dbReference>
<dbReference type="Pfam" id="PF13302">
    <property type="entry name" value="Acetyltransf_3"/>
    <property type="match status" value="1"/>
</dbReference>
<dbReference type="EMBL" id="KV417529">
    <property type="protein sequence ID" value="KZP23930.1"/>
    <property type="molecule type" value="Genomic_DNA"/>
</dbReference>
<organism evidence="2 3">
    <name type="scientific">Athelia psychrophila</name>
    <dbReference type="NCBI Taxonomy" id="1759441"/>
    <lineage>
        <taxon>Eukaryota</taxon>
        <taxon>Fungi</taxon>
        <taxon>Dikarya</taxon>
        <taxon>Basidiomycota</taxon>
        <taxon>Agaricomycotina</taxon>
        <taxon>Agaricomycetes</taxon>
        <taxon>Agaricomycetidae</taxon>
        <taxon>Atheliales</taxon>
        <taxon>Atheliaceae</taxon>
        <taxon>Athelia</taxon>
    </lineage>
</organism>
<sequence>MGPYDVNFCFPVKELSNSRVKLTPFIPASHAALFFDASSRHPELYTYLPFGPFPTVSDFLDTFVEGRIHSNPTSVLFAIFNTQDTQEQQLAGIIGYQAASIANLSAELGFVIVLPEFQRTHVTRTAIGLLLRYALDLPSSGGLGLRRVQWQAHSENQASIRAAQRLGFRVEAICRWERVLRDDKKGKYGRCGQIGRDSVMLGICWDDWEDSARVAVKAILTET</sequence>
<name>A0A166MEQ6_9AGAM</name>
<gene>
    <name evidence="2" type="ORF">FIBSPDRAFT_918914</name>
</gene>
<accession>A0A166MEQ6</accession>
<dbReference type="STRING" id="436010.A0A166MEQ6"/>
<evidence type="ECO:0000313" key="2">
    <source>
        <dbReference type="EMBL" id="KZP23930.1"/>
    </source>
</evidence>
<dbReference type="GO" id="GO:1990189">
    <property type="term" value="F:protein N-terminal-serine acetyltransferase activity"/>
    <property type="evidence" value="ECO:0007669"/>
    <property type="project" value="TreeGrafter"/>
</dbReference>
<dbReference type="AlphaFoldDB" id="A0A166MEQ6"/>
<reference evidence="2 3" key="1">
    <citation type="journal article" date="2016" name="Mol. Biol. Evol.">
        <title>Comparative Genomics of Early-Diverging Mushroom-Forming Fungi Provides Insights into the Origins of Lignocellulose Decay Capabilities.</title>
        <authorList>
            <person name="Nagy L.G."/>
            <person name="Riley R."/>
            <person name="Tritt A."/>
            <person name="Adam C."/>
            <person name="Daum C."/>
            <person name="Floudas D."/>
            <person name="Sun H."/>
            <person name="Yadav J.S."/>
            <person name="Pangilinan J."/>
            <person name="Larsson K.H."/>
            <person name="Matsuura K."/>
            <person name="Barry K."/>
            <person name="Labutti K."/>
            <person name="Kuo R."/>
            <person name="Ohm R.A."/>
            <person name="Bhattacharya S.S."/>
            <person name="Shirouzu T."/>
            <person name="Yoshinaga Y."/>
            <person name="Martin F.M."/>
            <person name="Grigoriev I.V."/>
            <person name="Hibbett D.S."/>
        </authorList>
    </citation>
    <scope>NUCLEOTIDE SEQUENCE [LARGE SCALE GENOMIC DNA]</scope>
    <source>
        <strain evidence="2 3">CBS 109695</strain>
    </source>
</reference>
<dbReference type="Gene3D" id="3.40.630.30">
    <property type="match status" value="1"/>
</dbReference>
<keyword evidence="3" id="KW-1185">Reference proteome</keyword>
<evidence type="ECO:0000313" key="3">
    <source>
        <dbReference type="Proteomes" id="UP000076532"/>
    </source>
</evidence>
<proteinExistence type="predicted"/>
<evidence type="ECO:0000259" key="1">
    <source>
        <dbReference type="PROSITE" id="PS51186"/>
    </source>
</evidence>
<dbReference type="PANTHER" id="PTHR43441">
    <property type="entry name" value="RIBOSOMAL-PROTEIN-SERINE ACETYLTRANSFERASE"/>
    <property type="match status" value="1"/>
</dbReference>
<dbReference type="OrthoDB" id="41238at2759"/>
<dbReference type="PANTHER" id="PTHR43441:SF5">
    <property type="entry name" value="FAMILY ACETYLTRANSFERASE, PUTATIVE-RELATED"/>
    <property type="match status" value="1"/>
</dbReference>
<protein>
    <submittedName>
        <fullName evidence="2">Acyl-CoA N-acyltransferase</fullName>
    </submittedName>
</protein>
<dbReference type="InterPro" id="IPR016181">
    <property type="entry name" value="Acyl_CoA_acyltransferase"/>
</dbReference>
<dbReference type="PROSITE" id="PS51186">
    <property type="entry name" value="GNAT"/>
    <property type="match status" value="1"/>
</dbReference>
<dbReference type="SUPFAM" id="SSF55729">
    <property type="entry name" value="Acyl-CoA N-acyltransferases (Nat)"/>
    <property type="match status" value="1"/>
</dbReference>
<dbReference type="InterPro" id="IPR000182">
    <property type="entry name" value="GNAT_dom"/>
</dbReference>
<feature type="domain" description="N-acetyltransferase" evidence="1">
    <location>
        <begin position="93"/>
        <end position="187"/>
    </location>
</feature>